<evidence type="ECO:0000259" key="5">
    <source>
        <dbReference type="PROSITE" id="PS50932"/>
    </source>
</evidence>
<evidence type="ECO:0000256" key="4">
    <source>
        <dbReference type="SAM" id="MobiDB-lite"/>
    </source>
</evidence>
<dbReference type="CDD" id="cd01392">
    <property type="entry name" value="HTH_LacI"/>
    <property type="match status" value="1"/>
</dbReference>
<comment type="caution">
    <text evidence="6">The sequence shown here is derived from an EMBL/GenBank/DDBJ whole genome shotgun (WGS) entry which is preliminary data.</text>
</comment>
<dbReference type="GO" id="GO:0000976">
    <property type="term" value="F:transcription cis-regulatory region binding"/>
    <property type="evidence" value="ECO:0007669"/>
    <property type="project" value="TreeGrafter"/>
</dbReference>
<organism evidence="6 7">
    <name type="scientific">Microbacterium radiodurans</name>
    <dbReference type="NCBI Taxonomy" id="661398"/>
    <lineage>
        <taxon>Bacteria</taxon>
        <taxon>Bacillati</taxon>
        <taxon>Actinomycetota</taxon>
        <taxon>Actinomycetes</taxon>
        <taxon>Micrococcales</taxon>
        <taxon>Microbacteriaceae</taxon>
        <taxon>Microbacterium</taxon>
    </lineage>
</organism>
<dbReference type="InterPro" id="IPR046335">
    <property type="entry name" value="LacI/GalR-like_sensor"/>
</dbReference>
<keyword evidence="3" id="KW-0804">Transcription</keyword>
<dbReference type="OrthoDB" id="9785139at2"/>
<dbReference type="PANTHER" id="PTHR30146">
    <property type="entry name" value="LACI-RELATED TRANSCRIPTIONAL REPRESSOR"/>
    <property type="match status" value="1"/>
</dbReference>
<gene>
    <name evidence="6" type="ORF">F6B42_14475</name>
</gene>
<dbReference type="EMBL" id="VYRZ01000005">
    <property type="protein sequence ID" value="KAA9083754.1"/>
    <property type="molecule type" value="Genomic_DNA"/>
</dbReference>
<accession>A0A5J5IMN3</accession>
<evidence type="ECO:0000256" key="2">
    <source>
        <dbReference type="ARBA" id="ARBA00023125"/>
    </source>
</evidence>
<dbReference type="InterPro" id="IPR028082">
    <property type="entry name" value="Peripla_BP_I"/>
</dbReference>
<keyword evidence="1" id="KW-0805">Transcription regulation</keyword>
<evidence type="ECO:0000313" key="6">
    <source>
        <dbReference type="EMBL" id="KAA9083754.1"/>
    </source>
</evidence>
<name>A0A5J5IMN3_9MICO</name>
<dbReference type="Pfam" id="PF00356">
    <property type="entry name" value="LacI"/>
    <property type="match status" value="1"/>
</dbReference>
<dbReference type="CDD" id="cd01574">
    <property type="entry name" value="PBP1_LacI"/>
    <property type="match status" value="1"/>
</dbReference>
<dbReference type="Pfam" id="PF13377">
    <property type="entry name" value="Peripla_BP_3"/>
    <property type="match status" value="1"/>
</dbReference>
<protein>
    <submittedName>
        <fullName evidence="6">LacI family DNA-binding transcriptional regulator</fullName>
    </submittedName>
</protein>
<evidence type="ECO:0000256" key="1">
    <source>
        <dbReference type="ARBA" id="ARBA00023015"/>
    </source>
</evidence>
<dbReference type="GO" id="GO:0003700">
    <property type="term" value="F:DNA-binding transcription factor activity"/>
    <property type="evidence" value="ECO:0007669"/>
    <property type="project" value="TreeGrafter"/>
</dbReference>
<dbReference type="Gene3D" id="1.10.260.40">
    <property type="entry name" value="lambda repressor-like DNA-binding domains"/>
    <property type="match status" value="1"/>
</dbReference>
<keyword evidence="2 6" id="KW-0238">DNA-binding</keyword>
<sequence>MMARRAASLRDVAERAGASPQTVSRVANGGANVTAALRDRVLDAMRELDYRPNAAARAIRRGAFRSVGIVYNTLGSVGIHRTLGEISERAATRGYATTLMPMTASTTSDASGAFSRLNEMTVDVVIAIIADRFEADGVVRLPEGIPAVVVGPEILHGAATIDFDQRGGAEQAVAHLLSLGHRTVHHLAGPAESFPAERRRMSWADTLTGSGRELTVIERGDWTARSGYAAAQRLLTHTAPTAVFVANDQMALGAYRALHEAGLRVPTDVSVVGFDDTEEGAMLVPPLTTVRQEWRALGRDALDLALAMSDGAGPSSVILPTSLIIRSSTAAPRDAT</sequence>
<reference evidence="7" key="1">
    <citation type="submission" date="2019-09" db="EMBL/GenBank/DDBJ databases">
        <title>Mumia zhuanghuii sp. nov. isolated from the intestinal contents of plateau pika (Ochotona curzoniae) in the Qinghai-Tibet plateau of China.</title>
        <authorList>
            <person name="Tian Z."/>
        </authorList>
    </citation>
    <scope>NUCLEOTIDE SEQUENCE [LARGE SCALE GENOMIC DNA]</scope>
    <source>
        <strain evidence="7">DSM 25564</strain>
    </source>
</reference>
<dbReference type="PROSITE" id="PS50932">
    <property type="entry name" value="HTH_LACI_2"/>
    <property type="match status" value="1"/>
</dbReference>
<evidence type="ECO:0000313" key="7">
    <source>
        <dbReference type="Proteomes" id="UP000327039"/>
    </source>
</evidence>
<feature type="domain" description="HTH lacI-type" evidence="5">
    <location>
        <begin position="7"/>
        <end position="61"/>
    </location>
</feature>
<dbReference type="SMART" id="SM00354">
    <property type="entry name" value="HTH_LACI"/>
    <property type="match status" value="1"/>
</dbReference>
<dbReference type="InterPro" id="IPR010982">
    <property type="entry name" value="Lambda_DNA-bd_dom_sf"/>
</dbReference>
<dbReference type="SUPFAM" id="SSF47413">
    <property type="entry name" value="lambda repressor-like DNA-binding domains"/>
    <property type="match status" value="1"/>
</dbReference>
<dbReference type="PANTHER" id="PTHR30146:SF153">
    <property type="entry name" value="LACTOSE OPERON REPRESSOR"/>
    <property type="match status" value="1"/>
</dbReference>
<keyword evidence="7" id="KW-1185">Reference proteome</keyword>
<dbReference type="SUPFAM" id="SSF53822">
    <property type="entry name" value="Periplasmic binding protein-like I"/>
    <property type="match status" value="1"/>
</dbReference>
<evidence type="ECO:0000256" key="3">
    <source>
        <dbReference type="ARBA" id="ARBA00023163"/>
    </source>
</evidence>
<feature type="region of interest" description="Disordered" evidence="4">
    <location>
        <begin position="1"/>
        <end position="23"/>
    </location>
</feature>
<proteinExistence type="predicted"/>
<dbReference type="Proteomes" id="UP000327039">
    <property type="component" value="Unassembled WGS sequence"/>
</dbReference>
<dbReference type="InterPro" id="IPR000843">
    <property type="entry name" value="HTH_LacI"/>
</dbReference>
<dbReference type="Gene3D" id="3.40.50.2300">
    <property type="match status" value="2"/>
</dbReference>
<dbReference type="AlphaFoldDB" id="A0A5J5IMN3"/>